<dbReference type="EMBL" id="JACVVK020000154">
    <property type="protein sequence ID" value="KAK7488152.1"/>
    <property type="molecule type" value="Genomic_DNA"/>
</dbReference>
<dbReference type="AlphaFoldDB" id="A0ABD0KM38"/>
<evidence type="ECO:0000313" key="1">
    <source>
        <dbReference type="EMBL" id="KAK7488152.1"/>
    </source>
</evidence>
<evidence type="ECO:0000313" key="2">
    <source>
        <dbReference type="Proteomes" id="UP001519460"/>
    </source>
</evidence>
<dbReference type="Proteomes" id="UP001519460">
    <property type="component" value="Unassembled WGS sequence"/>
</dbReference>
<proteinExistence type="predicted"/>
<accession>A0ABD0KM38</accession>
<sequence length="89" mass="10704">MVVCWHSKLNRTISTRHLNVFQLVEYLHKEQTNMESTIQRAQLGANLPARRRKYWEMDHPLQRLRTRFNAGELTSFEILSAVRHIVQRF</sequence>
<comment type="caution">
    <text evidence="1">The sequence shown here is derived from an EMBL/GenBank/DDBJ whole genome shotgun (WGS) entry which is preliminary data.</text>
</comment>
<protein>
    <submittedName>
        <fullName evidence="1">Uncharacterized protein</fullName>
    </submittedName>
</protein>
<gene>
    <name evidence="1" type="ORF">BaRGS_00020594</name>
</gene>
<reference evidence="1 2" key="1">
    <citation type="journal article" date="2023" name="Sci. Data">
        <title>Genome assembly of the Korean intertidal mud-creeper Batillaria attramentaria.</title>
        <authorList>
            <person name="Patra A.K."/>
            <person name="Ho P.T."/>
            <person name="Jun S."/>
            <person name="Lee S.J."/>
            <person name="Kim Y."/>
            <person name="Won Y.J."/>
        </authorList>
    </citation>
    <scope>NUCLEOTIDE SEQUENCE [LARGE SCALE GENOMIC DNA]</scope>
    <source>
        <strain evidence="1">Wonlab-2016</strain>
    </source>
</reference>
<organism evidence="1 2">
    <name type="scientific">Batillaria attramentaria</name>
    <dbReference type="NCBI Taxonomy" id="370345"/>
    <lineage>
        <taxon>Eukaryota</taxon>
        <taxon>Metazoa</taxon>
        <taxon>Spiralia</taxon>
        <taxon>Lophotrochozoa</taxon>
        <taxon>Mollusca</taxon>
        <taxon>Gastropoda</taxon>
        <taxon>Caenogastropoda</taxon>
        <taxon>Sorbeoconcha</taxon>
        <taxon>Cerithioidea</taxon>
        <taxon>Batillariidae</taxon>
        <taxon>Batillaria</taxon>
    </lineage>
</organism>
<name>A0ABD0KM38_9CAEN</name>
<keyword evidence="2" id="KW-1185">Reference proteome</keyword>